<gene>
    <name evidence="1" type="ORF">CBG49_06695</name>
</gene>
<dbReference type="KEGG" id="capn:CBG49_06695"/>
<keyword evidence="2" id="KW-1185">Reference proteome</keyword>
<reference evidence="2" key="1">
    <citation type="submission" date="2017-06" db="EMBL/GenBank/DDBJ databases">
        <title>Complete genome sequence of Capnocytophaga sp. KCOM 1579 (=ChDC OS43) isolated from a human refractory periapical abscess lesion.</title>
        <authorList>
            <person name="Kook J.-K."/>
            <person name="Park S.-N."/>
            <person name="Lim Y.K."/>
            <person name="Roh H."/>
        </authorList>
    </citation>
    <scope>NUCLEOTIDE SEQUENCE [LARGE SCALE GENOMIC DNA]</scope>
    <source>
        <strain evidence="2">ChDC OS43</strain>
    </source>
</reference>
<proteinExistence type="predicted"/>
<dbReference type="EMBL" id="CP022022">
    <property type="protein sequence ID" value="ASF42788.1"/>
    <property type="molecule type" value="Genomic_DNA"/>
</dbReference>
<dbReference type="PANTHER" id="PTHR47199">
    <property type="entry name" value="PHOTOSYSTEM II STABILITY/ASSEMBLY FACTOR HCF136, CHLOROPLASTIC"/>
    <property type="match status" value="1"/>
</dbReference>
<dbReference type="Gene3D" id="2.130.10.10">
    <property type="entry name" value="YVTN repeat-like/Quinoprotein amine dehydrogenase"/>
    <property type="match status" value="1"/>
</dbReference>
<dbReference type="PANTHER" id="PTHR47199:SF2">
    <property type="entry name" value="PHOTOSYSTEM II STABILITY_ASSEMBLY FACTOR HCF136, CHLOROPLASTIC"/>
    <property type="match status" value="1"/>
</dbReference>
<sequence length="348" mass="38151">MKHIAIIFILLCLGACKHSNPYKDTTIELVEVKSFPLEKISVRAMVLLEKNVAFAGSDATFGFINTQNQTIATSNLKNRGVISDFRAVAATSQNFFMLSIGNPALLYKAEQSGMEEVYCEEHPDVFYDVLRFTDDQFGIAIGDPIDNRLSVVTTLNGGQQWTKLTWSQSPKLEEGESVFAASNSALAHYGNKLWVVTGGSKSRVLFSDNKGYKWQDLATLPLAQGSATQGAFTIAFYNDQQGIVLGGNYEQPTERKGSGALTFDGGKTWQPIATDKAIGYASCVQYIPNSEGNALVATSPNGLFFSNDQGKSWQQLSDKSYHALLFVDEQTMVASGNEKITLFRIVKK</sequence>
<protein>
    <recommendedName>
        <fullName evidence="3">Oxidoreductase</fullName>
    </recommendedName>
</protein>
<evidence type="ECO:0000313" key="2">
    <source>
        <dbReference type="Proteomes" id="UP000197007"/>
    </source>
</evidence>
<name>A0A1Z4BNE4_9FLAO</name>
<evidence type="ECO:0008006" key="3">
    <source>
        <dbReference type="Google" id="ProtNLM"/>
    </source>
</evidence>
<organism evidence="1 2">
    <name type="scientific">Capnocytophaga endodontalis</name>
    <dbReference type="NCBI Taxonomy" id="2708117"/>
    <lineage>
        <taxon>Bacteria</taxon>
        <taxon>Pseudomonadati</taxon>
        <taxon>Bacteroidota</taxon>
        <taxon>Flavobacteriia</taxon>
        <taxon>Flavobacteriales</taxon>
        <taxon>Flavobacteriaceae</taxon>
        <taxon>Capnocytophaga</taxon>
    </lineage>
</organism>
<dbReference type="SUPFAM" id="SSF110296">
    <property type="entry name" value="Oligoxyloglucan reducing end-specific cellobiohydrolase"/>
    <property type="match status" value="1"/>
</dbReference>
<evidence type="ECO:0000313" key="1">
    <source>
        <dbReference type="EMBL" id="ASF42788.1"/>
    </source>
</evidence>
<dbReference type="Proteomes" id="UP000197007">
    <property type="component" value="Chromosome"/>
</dbReference>
<accession>A0A1Z4BNE4</accession>
<dbReference type="CDD" id="cd15482">
    <property type="entry name" value="Sialidase_non-viral"/>
    <property type="match status" value="1"/>
</dbReference>
<dbReference type="InterPro" id="IPR015943">
    <property type="entry name" value="WD40/YVTN_repeat-like_dom_sf"/>
</dbReference>
<dbReference type="AlphaFoldDB" id="A0A1Z4BNE4"/>
<dbReference type="RefSeq" id="WP_088593884.1">
    <property type="nucleotide sequence ID" value="NZ_CP022022.1"/>
</dbReference>